<dbReference type="EMBL" id="VILF01000001">
    <property type="protein sequence ID" value="MTJ42540.1"/>
    <property type="molecule type" value="Genomic_DNA"/>
</dbReference>
<sequence>MTDLNDNEDLDLEDSDDEEYEKVTFEYDPDKINIATRQPTIEQLLRRIGKEALDLAPDFQRQANIWKLDAQSRLIESILIRIPLPAFYIDATNDDKWVVIDGLQRLYALSHFVSDKSEKKLTLSGLEYLTNLNGKTYDELEPRYQRRILETQPVVYLLEKGTPTEVKYNIFKRIKTGGVPLSNQELRHALNPGKANELLRELANSDEFTQVLNLREERKKRMDDREFILGYLAFILTSYKDYKDNSRDLFLSEALSKINNLTNSELTNIKEKFKKSMLAAYDILGKNAFRKISHKDNKTFPPNKPLFEAWSFHLSQLSDEDIEKLKKYKQKLIDKFIEYTDNDKEFLASISQTAKKVEYRFETIGKIIQEVLL</sequence>
<proteinExistence type="predicted"/>
<dbReference type="Proteomes" id="UP001517388">
    <property type="component" value="Unassembled WGS sequence"/>
</dbReference>
<gene>
    <name evidence="1" type="ORF">FJR39_04570</name>
</gene>
<keyword evidence="2" id="KW-1185">Reference proteome</keyword>
<comment type="caution">
    <text evidence="1">The sequence shown here is derived from an EMBL/GenBank/DDBJ whole genome shotgun (WGS) entry which is preliminary data.</text>
</comment>
<organism evidence="1 2">
    <name type="scientific">Dolichospermum flos-aquae UHCC 0037</name>
    <dbReference type="NCBI Taxonomy" id="2590026"/>
    <lineage>
        <taxon>Bacteria</taxon>
        <taxon>Bacillati</taxon>
        <taxon>Cyanobacteriota</taxon>
        <taxon>Cyanophyceae</taxon>
        <taxon>Nostocales</taxon>
        <taxon>Aphanizomenonaceae</taxon>
        <taxon>Dolichospermum</taxon>
    </lineage>
</organism>
<reference evidence="2" key="1">
    <citation type="journal article" date="2020" name="Toxins">
        <title>Phylogenomic Analysis of Secondary Metabolism in the Toxic Cyanobacterial Genera Anabaena, Dolichospermum and Aphanizomenon.</title>
        <authorList>
            <person name="Oesterholm J."/>
            <person name="Popin R.V."/>
            <person name="Fewer D.P."/>
            <person name="Sivonen K."/>
        </authorList>
    </citation>
    <scope>NUCLEOTIDE SEQUENCE [LARGE SCALE GENOMIC DNA]</scope>
    <source>
        <strain evidence="2">UHCC 0037</strain>
    </source>
</reference>
<protein>
    <submittedName>
        <fullName evidence="1">DUF262 domain-containing protein</fullName>
    </submittedName>
</protein>
<evidence type="ECO:0000313" key="2">
    <source>
        <dbReference type="Proteomes" id="UP001517388"/>
    </source>
</evidence>
<accession>A0ACC7S296</accession>
<name>A0ACC7S296_DOLFA</name>
<evidence type="ECO:0000313" key="1">
    <source>
        <dbReference type="EMBL" id="MTJ42540.1"/>
    </source>
</evidence>